<keyword evidence="6" id="KW-0808">Transferase</keyword>
<dbReference type="AlphaFoldDB" id="A0A0K9FI81"/>
<keyword evidence="3 5" id="KW-1133">Transmembrane helix</keyword>
<dbReference type="Proteomes" id="UP000037326">
    <property type="component" value="Unassembled WGS sequence"/>
</dbReference>
<dbReference type="OrthoDB" id="7203053at2"/>
<evidence type="ECO:0000256" key="2">
    <source>
        <dbReference type="ARBA" id="ARBA00022692"/>
    </source>
</evidence>
<feature type="transmembrane region" description="Helical" evidence="5">
    <location>
        <begin position="121"/>
        <end position="147"/>
    </location>
</feature>
<dbReference type="RefSeq" id="WP_049663172.1">
    <property type="nucleotide sequence ID" value="NZ_LFXJ01000002.1"/>
</dbReference>
<evidence type="ECO:0000256" key="4">
    <source>
        <dbReference type="ARBA" id="ARBA00023136"/>
    </source>
</evidence>
<dbReference type="PATRIC" id="fig|582475.4.peg.3940"/>
<dbReference type="Pfam" id="PF04140">
    <property type="entry name" value="ICMT"/>
    <property type="match status" value="1"/>
</dbReference>
<dbReference type="PANTHER" id="PTHR43847">
    <property type="entry name" value="BLL3993 PROTEIN"/>
    <property type="match status" value="1"/>
</dbReference>
<dbReference type="InterPro" id="IPR007269">
    <property type="entry name" value="ICMT_MeTrfase"/>
</dbReference>
<name>A0A0K9FI81_9BACI</name>
<comment type="caution">
    <text evidence="6">The sequence shown here is derived from an EMBL/GenBank/DDBJ whole genome shotgun (WGS) entry which is preliminary data.</text>
</comment>
<keyword evidence="2 5" id="KW-0812">Transmembrane</keyword>
<evidence type="ECO:0000313" key="7">
    <source>
        <dbReference type="Proteomes" id="UP000037326"/>
    </source>
</evidence>
<sequence length="180" mass="20903">MIIYIILVLVILQRLTEVFIAKRNEKWILSQGAYEVGSSHYPYMVSLHVGFFLFLIIEVVTNHKSLSPLFPVLFLLFIAVQALRIWCIRSLGSFWNTKILILPDAKVVRKGPYTFMRHPNYAVVCLEIILLPLMFQAYFTAFCFTLLNVTMLSVRIPIEEKALRDATNYNHVFQKKISES</sequence>
<dbReference type="PANTHER" id="PTHR43847:SF1">
    <property type="entry name" value="BLL3993 PROTEIN"/>
    <property type="match status" value="1"/>
</dbReference>
<evidence type="ECO:0000256" key="3">
    <source>
        <dbReference type="ARBA" id="ARBA00022989"/>
    </source>
</evidence>
<comment type="subcellular location">
    <subcellularLocation>
        <location evidence="1">Membrane</location>
        <topology evidence="1">Multi-pass membrane protein</topology>
    </subcellularLocation>
</comment>
<reference evidence="7" key="1">
    <citation type="submission" date="2015-07" db="EMBL/GenBank/DDBJ databases">
        <authorList>
            <consortium name="Consortium for Microbial Forensics and Genomics (microFORGE)"/>
            <person name="Knight B.M."/>
            <person name="Roberts D.P."/>
            <person name="Lin D."/>
            <person name="Hari K."/>
            <person name="Fletcher J."/>
            <person name="Melcher U."/>
            <person name="Blagden T."/>
            <person name="Winegar R.A."/>
        </authorList>
    </citation>
    <scope>NUCLEOTIDE SEQUENCE [LARGE SCALE GENOMIC DNA]</scope>
    <source>
        <strain evidence="7">DSM 23493</strain>
    </source>
</reference>
<feature type="transmembrane region" description="Helical" evidence="5">
    <location>
        <begin position="40"/>
        <end position="57"/>
    </location>
</feature>
<protein>
    <submittedName>
        <fullName evidence="6">Isoprenylcysteine carboxyl methyltransferase</fullName>
    </submittedName>
</protein>
<keyword evidence="6" id="KW-0489">Methyltransferase</keyword>
<proteinExistence type="predicted"/>
<dbReference type="GeneID" id="96597074"/>
<dbReference type="GO" id="GO:0004671">
    <property type="term" value="F:protein C-terminal S-isoprenylcysteine carboxyl O-methyltransferase activity"/>
    <property type="evidence" value="ECO:0007669"/>
    <property type="project" value="InterPro"/>
</dbReference>
<gene>
    <name evidence="6" type="ORF">ACZ11_01920</name>
</gene>
<evidence type="ECO:0000256" key="1">
    <source>
        <dbReference type="ARBA" id="ARBA00004141"/>
    </source>
</evidence>
<accession>A0A0K9FI81</accession>
<keyword evidence="4 5" id="KW-0472">Membrane</keyword>
<dbReference type="Gene3D" id="1.20.120.1630">
    <property type="match status" value="1"/>
</dbReference>
<evidence type="ECO:0000256" key="5">
    <source>
        <dbReference type="SAM" id="Phobius"/>
    </source>
</evidence>
<dbReference type="GO" id="GO:0032259">
    <property type="term" value="P:methylation"/>
    <property type="evidence" value="ECO:0007669"/>
    <property type="project" value="UniProtKB-KW"/>
</dbReference>
<organism evidence="6 7">
    <name type="scientific">Lysinibacillus xylanilyticus</name>
    <dbReference type="NCBI Taxonomy" id="582475"/>
    <lineage>
        <taxon>Bacteria</taxon>
        <taxon>Bacillati</taxon>
        <taxon>Bacillota</taxon>
        <taxon>Bacilli</taxon>
        <taxon>Bacillales</taxon>
        <taxon>Bacillaceae</taxon>
        <taxon>Lysinibacillus</taxon>
    </lineage>
</organism>
<evidence type="ECO:0000313" key="6">
    <source>
        <dbReference type="EMBL" id="KMY33856.1"/>
    </source>
</evidence>
<dbReference type="EMBL" id="LFXJ01000002">
    <property type="protein sequence ID" value="KMY33856.1"/>
    <property type="molecule type" value="Genomic_DNA"/>
</dbReference>
<dbReference type="GO" id="GO:0016020">
    <property type="term" value="C:membrane"/>
    <property type="evidence" value="ECO:0007669"/>
    <property type="project" value="UniProtKB-SubCell"/>
</dbReference>
<dbReference type="InterPro" id="IPR052527">
    <property type="entry name" value="Metal_cation-efflux_comp"/>
</dbReference>
<feature type="transmembrane region" description="Helical" evidence="5">
    <location>
        <begin position="69"/>
        <end position="86"/>
    </location>
</feature>